<dbReference type="AlphaFoldDB" id="A0A8J7HJ51"/>
<keyword evidence="1" id="KW-0812">Transmembrane</keyword>
<evidence type="ECO:0000256" key="1">
    <source>
        <dbReference type="SAM" id="Phobius"/>
    </source>
</evidence>
<name>A0A8J7HJ51_9CYAN</name>
<keyword evidence="1" id="KW-0472">Membrane</keyword>
<dbReference type="Proteomes" id="UP000599391">
    <property type="component" value="Unassembled WGS sequence"/>
</dbReference>
<evidence type="ECO:0000313" key="2">
    <source>
        <dbReference type="EMBL" id="MBH8553864.1"/>
    </source>
</evidence>
<feature type="transmembrane region" description="Helical" evidence="1">
    <location>
        <begin position="87"/>
        <end position="104"/>
    </location>
</feature>
<evidence type="ECO:0000313" key="3">
    <source>
        <dbReference type="Proteomes" id="UP000599391"/>
    </source>
</evidence>
<gene>
    <name evidence="2" type="ORF">I8751_16095</name>
</gene>
<keyword evidence="1" id="KW-1133">Transmembrane helix</keyword>
<reference evidence="2 3" key="1">
    <citation type="journal article" date="2021" name="Int. J. Syst. Evol. Microbiol.">
        <title>Amazonocrinis nigriterrae gen. nov., sp. nov., Atlanticothrix silvestris gen. nov., sp. nov. and Dendronalium phyllosphericum gen. nov., sp. nov., nostocacean cyanobacteria from Brazilian environments.</title>
        <authorList>
            <person name="Alvarenga D.O."/>
            <person name="Andreote A.P.D."/>
            <person name="Branco L.H.Z."/>
            <person name="Delbaje E."/>
            <person name="Cruz R.B."/>
            <person name="Varani A.M."/>
            <person name="Fiore M.F."/>
        </authorList>
    </citation>
    <scope>NUCLEOTIDE SEQUENCE [LARGE SCALE GENOMIC DNA]</scope>
    <source>
        <strain evidence="2 3">CENA357</strain>
    </source>
</reference>
<dbReference type="RefSeq" id="WP_214440127.1">
    <property type="nucleotide sequence ID" value="NZ_JAECZB010000049.1"/>
</dbReference>
<organism evidence="2 3">
    <name type="scientific">Atlanticothrix silvestris CENA357</name>
    <dbReference type="NCBI Taxonomy" id="1725252"/>
    <lineage>
        <taxon>Bacteria</taxon>
        <taxon>Bacillati</taxon>
        <taxon>Cyanobacteriota</taxon>
        <taxon>Cyanophyceae</taxon>
        <taxon>Nostocales</taxon>
        <taxon>Nodulariaceae</taxon>
        <taxon>Atlanticothrix</taxon>
        <taxon>Atlanticothrix silvestris</taxon>
    </lineage>
</organism>
<accession>A0A8J7HJ51</accession>
<dbReference type="EMBL" id="JAECZB010000049">
    <property type="protein sequence ID" value="MBH8553864.1"/>
    <property type="molecule type" value="Genomic_DNA"/>
</dbReference>
<keyword evidence="3" id="KW-1185">Reference proteome</keyword>
<comment type="caution">
    <text evidence="2">The sequence shown here is derived from an EMBL/GenBank/DDBJ whole genome shotgun (WGS) entry which is preliminary data.</text>
</comment>
<protein>
    <submittedName>
        <fullName evidence="2">Uncharacterized protein</fullName>
    </submittedName>
</protein>
<sequence length="132" mass="15010">MNIHTFDNHYVTCPICQRNARPKPIKTCIGLFSCPYCQERLVVCRSGHYVRDPFTLKQIMICSSALRRQSSPVARIIRDFVLLKRPVLALAVGSAILLSMITMTQQNTSYDQQLPPVTEKMKEAERDLGLGR</sequence>
<proteinExistence type="predicted"/>